<evidence type="ECO:0000256" key="7">
    <source>
        <dbReference type="ARBA" id="ARBA00023136"/>
    </source>
</evidence>
<accession>A0ABS5EL04</accession>
<organism evidence="9 10">
    <name type="scientific">Neoroseomonas terrae</name>
    <dbReference type="NCBI Taxonomy" id="424799"/>
    <lineage>
        <taxon>Bacteria</taxon>
        <taxon>Pseudomonadati</taxon>
        <taxon>Pseudomonadota</taxon>
        <taxon>Alphaproteobacteria</taxon>
        <taxon>Acetobacterales</taxon>
        <taxon>Acetobacteraceae</taxon>
        <taxon>Neoroseomonas</taxon>
    </lineage>
</organism>
<comment type="function">
    <text evidence="8">Uptake of L-lactate across the membrane. Can also transport D-lactate and glycolate.</text>
</comment>
<feature type="transmembrane region" description="Helical" evidence="8">
    <location>
        <begin position="101"/>
        <end position="126"/>
    </location>
</feature>
<comment type="subcellular location">
    <subcellularLocation>
        <location evidence="8">Cell inner membrane</location>
        <topology evidence="8">Multi-pass membrane protein</topology>
    </subcellularLocation>
    <subcellularLocation>
        <location evidence="1">Cell membrane</location>
        <topology evidence="1">Multi-pass membrane protein</topology>
    </subcellularLocation>
</comment>
<keyword evidence="7 8" id="KW-0472">Membrane</keyword>
<evidence type="ECO:0000256" key="2">
    <source>
        <dbReference type="ARBA" id="ARBA00010100"/>
    </source>
</evidence>
<gene>
    <name evidence="9" type="ORF">GXW78_18700</name>
</gene>
<dbReference type="RefSeq" id="WP_211870384.1">
    <property type="nucleotide sequence ID" value="NZ_JAAEDI010000020.1"/>
</dbReference>
<keyword evidence="3 8" id="KW-0813">Transport</keyword>
<dbReference type="Pfam" id="PF02652">
    <property type="entry name" value="Lactate_perm"/>
    <property type="match status" value="1"/>
</dbReference>
<evidence type="ECO:0000256" key="6">
    <source>
        <dbReference type="ARBA" id="ARBA00022989"/>
    </source>
</evidence>
<feature type="transmembrane region" description="Helical" evidence="8">
    <location>
        <begin position="32"/>
        <end position="54"/>
    </location>
</feature>
<sequence length="467" mass="46415">MILLLQSAPLLLLLGLLVSGRAGPLPAVLAALAAALPAAFVSLPAGSGFLAFLADEAARGAFLALQPIGVVVGGLLFQAAVEDRGDAGGAQPATPRAVFTATLLMGVFMESVTGFAVGAVFALAALRGMGLRGPPAAALALLALCLIPWGGLGPGTALGAALLGVPAQEIAALTALPSAAWIMLLGPVCWRLCAVAGVPVPAAERVAQLGLLAVMAAILVAGHLVLPFEVLGVIGAGVPLLAALWLADPPRDAAAWRRAARALWPYALLTAALLGARAVPHPPAVQPYAALPAFPVTHVAIVLLLVAGGLLVMRSDGGRRARAAVKRAARPALVLLLYVLLARWMAGSGATASLADAAAGALGGLAPYAVPVLGLVAGMVTGSNVGSNAAMMPVQQALGLAAGLPPLLAPAVHNFAGAAGAGMSFAVTALVCGLLADGTRPAQVWRLLLPSFAAIVVIGWVTVALLR</sequence>
<feature type="transmembrane region" description="Helical" evidence="8">
    <location>
        <begin position="415"/>
        <end position="435"/>
    </location>
</feature>
<feature type="transmembrane region" description="Helical" evidence="8">
    <location>
        <begin position="138"/>
        <end position="164"/>
    </location>
</feature>
<feature type="transmembrane region" description="Helical" evidence="8">
    <location>
        <begin position="357"/>
        <end position="377"/>
    </location>
</feature>
<keyword evidence="5 8" id="KW-0812">Transmembrane</keyword>
<proteinExistence type="inferred from homology"/>
<feature type="transmembrane region" description="Helical" evidence="8">
    <location>
        <begin position="291"/>
        <end position="312"/>
    </location>
</feature>
<protein>
    <recommendedName>
        <fullName evidence="8">L-lactate permease</fullName>
    </recommendedName>
</protein>
<feature type="transmembrane region" description="Helical" evidence="8">
    <location>
        <begin position="170"/>
        <end position="194"/>
    </location>
</feature>
<evidence type="ECO:0000313" key="10">
    <source>
        <dbReference type="Proteomes" id="UP000698752"/>
    </source>
</evidence>
<evidence type="ECO:0000256" key="8">
    <source>
        <dbReference type="RuleBase" id="RU365092"/>
    </source>
</evidence>
<comment type="similarity">
    <text evidence="2 8">Belongs to the lactate permease family.</text>
</comment>
<name>A0ABS5EL04_9PROT</name>
<dbReference type="InterPro" id="IPR003804">
    <property type="entry name" value="Lactate_perm"/>
</dbReference>
<keyword evidence="4" id="KW-1003">Cell membrane</keyword>
<feature type="transmembrane region" description="Helical" evidence="8">
    <location>
        <begin position="259"/>
        <end position="279"/>
    </location>
</feature>
<feature type="transmembrane region" description="Helical" evidence="8">
    <location>
        <begin position="447"/>
        <end position="466"/>
    </location>
</feature>
<keyword evidence="8" id="KW-0997">Cell inner membrane</keyword>
<feature type="transmembrane region" description="Helical" evidence="8">
    <location>
        <begin position="332"/>
        <end position="351"/>
    </location>
</feature>
<evidence type="ECO:0000313" key="9">
    <source>
        <dbReference type="EMBL" id="MBR0651706.1"/>
    </source>
</evidence>
<comment type="caution">
    <text evidence="9">The sequence shown here is derived from an EMBL/GenBank/DDBJ whole genome shotgun (WGS) entry which is preliminary data.</text>
</comment>
<dbReference type="EMBL" id="JAAEDI010000020">
    <property type="protein sequence ID" value="MBR0651706.1"/>
    <property type="molecule type" value="Genomic_DNA"/>
</dbReference>
<keyword evidence="6 8" id="KW-1133">Transmembrane helix</keyword>
<dbReference type="Proteomes" id="UP000698752">
    <property type="component" value="Unassembled WGS sequence"/>
</dbReference>
<evidence type="ECO:0000256" key="1">
    <source>
        <dbReference type="ARBA" id="ARBA00004651"/>
    </source>
</evidence>
<feature type="transmembrane region" description="Helical" evidence="8">
    <location>
        <begin position="230"/>
        <end position="247"/>
    </location>
</feature>
<evidence type="ECO:0000256" key="3">
    <source>
        <dbReference type="ARBA" id="ARBA00022448"/>
    </source>
</evidence>
<feature type="transmembrane region" description="Helical" evidence="8">
    <location>
        <begin position="61"/>
        <end position="81"/>
    </location>
</feature>
<evidence type="ECO:0000256" key="5">
    <source>
        <dbReference type="ARBA" id="ARBA00022692"/>
    </source>
</evidence>
<evidence type="ECO:0000256" key="4">
    <source>
        <dbReference type="ARBA" id="ARBA00022475"/>
    </source>
</evidence>
<feature type="transmembrane region" description="Helical" evidence="8">
    <location>
        <begin position="206"/>
        <end position="224"/>
    </location>
</feature>
<reference evidence="10" key="1">
    <citation type="journal article" date="2021" name="Syst. Appl. Microbiol.">
        <title>Roseomonas hellenica sp. nov., isolated from roots of wild-growing Alkanna tinctoria.</title>
        <authorList>
            <person name="Rat A."/>
            <person name="Naranjo H.D."/>
            <person name="Lebbe L."/>
            <person name="Cnockaert M."/>
            <person name="Krigas N."/>
            <person name="Grigoriadou K."/>
            <person name="Maloupa E."/>
            <person name="Willems A."/>
        </authorList>
    </citation>
    <scope>NUCLEOTIDE SEQUENCE [LARGE SCALE GENOMIC DNA]</scope>
    <source>
        <strain evidence="10">LMG 31159</strain>
    </source>
</reference>
<keyword evidence="10" id="KW-1185">Reference proteome</keyword>